<keyword evidence="3" id="KW-1185">Reference proteome</keyword>
<protein>
    <submittedName>
        <fullName evidence="2">Uncharacterized protein</fullName>
    </submittedName>
</protein>
<accession>A0AAD7TG27</accession>
<feature type="region of interest" description="Disordered" evidence="1">
    <location>
        <begin position="163"/>
        <end position="193"/>
    </location>
</feature>
<evidence type="ECO:0000256" key="1">
    <source>
        <dbReference type="SAM" id="MobiDB-lite"/>
    </source>
</evidence>
<gene>
    <name evidence="2" type="ORF">ONZ51_g12365</name>
</gene>
<dbReference type="Pfam" id="PF13516">
    <property type="entry name" value="LRR_6"/>
    <property type="match status" value="1"/>
</dbReference>
<proteinExistence type="predicted"/>
<dbReference type="EMBL" id="JAPEVG010000744">
    <property type="protein sequence ID" value="KAJ8455671.1"/>
    <property type="molecule type" value="Genomic_DNA"/>
</dbReference>
<dbReference type="InterPro" id="IPR001611">
    <property type="entry name" value="Leu-rich_rpt"/>
</dbReference>
<dbReference type="AlphaFoldDB" id="A0AAD7TG27"/>
<feature type="compositionally biased region" description="Basic residues" evidence="1">
    <location>
        <begin position="183"/>
        <end position="193"/>
    </location>
</feature>
<feature type="region of interest" description="Disordered" evidence="1">
    <location>
        <begin position="504"/>
        <end position="543"/>
    </location>
</feature>
<evidence type="ECO:0000313" key="2">
    <source>
        <dbReference type="EMBL" id="KAJ8455671.1"/>
    </source>
</evidence>
<feature type="region of interest" description="Disordered" evidence="1">
    <location>
        <begin position="363"/>
        <end position="382"/>
    </location>
</feature>
<comment type="caution">
    <text evidence="2">The sequence shown here is derived from an EMBL/GenBank/DDBJ whole genome shotgun (WGS) entry which is preliminary data.</text>
</comment>
<name>A0AAD7TG27_9APHY</name>
<reference evidence="2" key="1">
    <citation type="submission" date="2022-11" db="EMBL/GenBank/DDBJ databases">
        <title>Genome Sequence of Cubamyces cubensis.</title>
        <authorList>
            <person name="Buettner E."/>
        </authorList>
    </citation>
    <scope>NUCLEOTIDE SEQUENCE</scope>
    <source>
        <strain evidence="2">MPL-01</strain>
    </source>
</reference>
<dbReference type="SUPFAM" id="SSF52047">
    <property type="entry name" value="RNI-like"/>
    <property type="match status" value="1"/>
</dbReference>
<sequence>MASESSVVNQFPPELLTVICAHVYAAGLPPPTSSLDPLLCTDQPGIPTGLPSSFPAAYWPESVVRNTLASLCQVNKAWYEAAKPWLWRKIEIRLPRSWLAIVEEVAGGDDEDVSEEQAAFMVDQTLRNAETAALAARTLIGECSGDDDALELHDKVLERLSGPDISIPPELLTPPASRDPSPRRPRTKSKSPARWKLMRSISVAVQDVMERAHPGIYVPPPHDPHPGRFVRHLDFNHFRTIGMRRSVEEGVNNRFVTGDRLVAVLKELPNLLVFGATEYMDGALTFPVLKELLLRGSASRGRGRPSRGRDVVIPDPNDPEQEDLARRRECKDLEAVDLTGCVSGVFVSALAQFVNTFLLDRSESDSSDSEDERERRRPRSRNLVQEESLTFPGMRRLGLRGVKSLQPHILEPLVLAFPHLTHLDLSCTRITPDGLAALGASPTVRLQSLALERCNWLTGESIRNFLVEAPATQDLRELSLYGDWTFPSPLSEEQLRDIVDSTTPPFARAIVHPEPRARRDRRVPADESEQRRDPDARELDPGA</sequence>
<organism evidence="2 3">
    <name type="scientific">Trametes cubensis</name>
    <dbReference type="NCBI Taxonomy" id="1111947"/>
    <lineage>
        <taxon>Eukaryota</taxon>
        <taxon>Fungi</taxon>
        <taxon>Dikarya</taxon>
        <taxon>Basidiomycota</taxon>
        <taxon>Agaricomycotina</taxon>
        <taxon>Agaricomycetes</taxon>
        <taxon>Polyporales</taxon>
        <taxon>Polyporaceae</taxon>
        <taxon>Trametes</taxon>
    </lineage>
</organism>
<feature type="compositionally biased region" description="Basic and acidic residues" evidence="1">
    <location>
        <begin position="511"/>
        <end position="543"/>
    </location>
</feature>
<evidence type="ECO:0000313" key="3">
    <source>
        <dbReference type="Proteomes" id="UP001215151"/>
    </source>
</evidence>
<dbReference type="InterPro" id="IPR032675">
    <property type="entry name" value="LRR_dom_sf"/>
</dbReference>
<dbReference type="Gene3D" id="3.80.10.10">
    <property type="entry name" value="Ribonuclease Inhibitor"/>
    <property type="match status" value="1"/>
</dbReference>
<dbReference type="Proteomes" id="UP001215151">
    <property type="component" value="Unassembled WGS sequence"/>
</dbReference>
<feature type="region of interest" description="Disordered" evidence="1">
    <location>
        <begin position="297"/>
        <end position="323"/>
    </location>
</feature>